<feature type="region of interest" description="Disordered" evidence="15">
    <location>
        <begin position="4197"/>
        <end position="4322"/>
    </location>
</feature>
<evidence type="ECO:0000313" key="21">
    <source>
        <dbReference type="Proteomes" id="UP000274131"/>
    </source>
</evidence>
<dbReference type="WBParaSite" id="EVEC_0000189201-mRNA-1">
    <property type="protein sequence ID" value="EVEC_0000189201-mRNA-1"/>
    <property type="gene ID" value="EVEC_0000189201"/>
</dbReference>
<accession>A0A158Q9F6</accession>
<dbReference type="GO" id="GO:0005509">
    <property type="term" value="F:calcium ion binding"/>
    <property type="evidence" value="ECO:0007669"/>
    <property type="project" value="UniProtKB-UniRule"/>
</dbReference>
<reference evidence="22" key="1">
    <citation type="submission" date="2016-04" db="UniProtKB">
        <authorList>
            <consortium name="WormBaseParasite"/>
        </authorList>
    </citation>
    <scope>IDENTIFICATION</scope>
</reference>
<feature type="disulfide bond" evidence="13">
    <location>
        <begin position="3908"/>
        <end position="3917"/>
    </location>
</feature>
<proteinExistence type="predicted"/>
<comment type="caution">
    <text evidence="13">Lacks conserved residue(s) required for the propagation of feature annotation.</text>
</comment>
<evidence type="ECO:0000256" key="6">
    <source>
        <dbReference type="ARBA" id="ARBA00022837"/>
    </source>
</evidence>
<dbReference type="PROSITE" id="PS50026">
    <property type="entry name" value="EGF_3"/>
    <property type="match status" value="3"/>
</dbReference>
<feature type="disulfide bond" evidence="14">
    <location>
        <begin position="3813"/>
        <end position="3840"/>
    </location>
</feature>
<dbReference type="SUPFAM" id="SSF57196">
    <property type="entry name" value="EGF/Laminin"/>
    <property type="match status" value="2"/>
</dbReference>
<feature type="domain" description="Cadherin" evidence="19">
    <location>
        <begin position="3"/>
        <end position="120"/>
    </location>
</feature>
<dbReference type="PROSITE" id="PS50268">
    <property type="entry name" value="CADHERIN_2"/>
    <property type="match status" value="28"/>
</dbReference>
<dbReference type="STRING" id="51028.A0A158Q9F6"/>
<feature type="domain" description="Cadherin" evidence="19">
    <location>
        <begin position="2463"/>
        <end position="2568"/>
    </location>
</feature>
<dbReference type="SMART" id="SM00282">
    <property type="entry name" value="LamG"/>
    <property type="match status" value="1"/>
</dbReference>
<evidence type="ECO:0000259" key="19">
    <source>
        <dbReference type="PROSITE" id="PS50268"/>
    </source>
</evidence>
<evidence type="ECO:0000256" key="9">
    <source>
        <dbReference type="ARBA" id="ARBA00023136"/>
    </source>
</evidence>
<dbReference type="SMART" id="SM00181">
    <property type="entry name" value="EGF"/>
    <property type="match status" value="4"/>
</dbReference>
<evidence type="ECO:0000256" key="11">
    <source>
        <dbReference type="ARBA" id="ARBA00023180"/>
    </source>
</evidence>
<dbReference type="InterPro" id="IPR000742">
    <property type="entry name" value="EGF"/>
</dbReference>
<feature type="region of interest" description="Disordered" evidence="15">
    <location>
        <begin position="3974"/>
        <end position="4012"/>
    </location>
</feature>
<feature type="domain" description="Cadherin" evidence="19">
    <location>
        <begin position="1532"/>
        <end position="1644"/>
    </location>
</feature>
<feature type="domain" description="Cadherin" evidence="19">
    <location>
        <begin position="2050"/>
        <end position="2150"/>
    </location>
</feature>
<dbReference type="PANTHER" id="PTHR24025">
    <property type="entry name" value="DESMOGLEIN FAMILY MEMBER"/>
    <property type="match status" value="1"/>
</dbReference>
<feature type="disulfide bond" evidence="13">
    <location>
        <begin position="3635"/>
        <end position="3644"/>
    </location>
</feature>
<keyword evidence="3 16" id="KW-0812">Transmembrane</keyword>
<evidence type="ECO:0000256" key="13">
    <source>
        <dbReference type="PROSITE-ProRule" id="PRU00076"/>
    </source>
</evidence>
<evidence type="ECO:0000256" key="3">
    <source>
        <dbReference type="ARBA" id="ARBA00022692"/>
    </source>
</evidence>
<dbReference type="Gene3D" id="2.10.25.10">
    <property type="entry name" value="Laminin"/>
    <property type="match status" value="3"/>
</dbReference>
<feature type="domain" description="Cadherin" evidence="19">
    <location>
        <begin position="591"/>
        <end position="693"/>
    </location>
</feature>
<dbReference type="PANTHER" id="PTHR24025:SF23">
    <property type="entry name" value="NEURAL-CADHERIN"/>
    <property type="match status" value="1"/>
</dbReference>
<dbReference type="PROSITE" id="PS00232">
    <property type="entry name" value="CADHERIN_1"/>
    <property type="match status" value="7"/>
</dbReference>
<dbReference type="FunFam" id="2.60.40.60:FF:000015">
    <property type="entry name" value="FAT atypical cadherin 1"/>
    <property type="match status" value="3"/>
</dbReference>
<feature type="domain" description="Cadherin" evidence="19">
    <location>
        <begin position="1122"/>
        <end position="1218"/>
    </location>
</feature>
<evidence type="ECO:0000313" key="22">
    <source>
        <dbReference type="WBParaSite" id="EVEC_0000189201-mRNA-1"/>
    </source>
</evidence>
<dbReference type="SMART" id="SM00112">
    <property type="entry name" value="CA"/>
    <property type="match status" value="28"/>
</dbReference>
<feature type="domain" description="Cadherin" evidence="19">
    <location>
        <begin position="3206"/>
        <end position="3307"/>
    </location>
</feature>
<feature type="domain" description="Cadherin" evidence="19">
    <location>
        <begin position="121"/>
        <end position="233"/>
    </location>
</feature>
<feature type="domain" description="Cadherin" evidence="19">
    <location>
        <begin position="452"/>
        <end position="590"/>
    </location>
</feature>
<feature type="domain" description="Cadherin" evidence="19">
    <location>
        <begin position="1329"/>
        <end position="1433"/>
    </location>
</feature>
<keyword evidence="8 16" id="KW-1133">Transmembrane helix</keyword>
<dbReference type="InterPro" id="IPR050971">
    <property type="entry name" value="Cadherin-domain_protein"/>
</dbReference>
<dbReference type="InterPro" id="IPR013320">
    <property type="entry name" value="ConA-like_dom_sf"/>
</dbReference>
<feature type="domain" description="Cadherin" evidence="19">
    <location>
        <begin position="2769"/>
        <end position="2863"/>
    </location>
</feature>
<feature type="transmembrane region" description="Helical" evidence="16">
    <location>
        <begin position="3940"/>
        <end position="3964"/>
    </location>
</feature>
<feature type="compositionally biased region" description="Pro residues" evidence="15">
    <location>
        <begin position="4000"/>
        <end position="4009"/>
    </location>
</feature>
<evidence type="ECO:0000256" key="2">
    <source>
        <dbReference type="ARBA" id="ARBA00022536"/>
    </source>
</evidence>
<dbReference type="CDD" id="cd11304">
    <property type="entry name" value="Cadherin_repeat"/>
    <property type="match status" value="27"/>
</dbReference>
<feature type="domain" description="Cadherin" evidence="19">
    <location>
        <begin position="335"/>
        <end position="440"/>
    </location>
</feature>
<dbReference type="GO" id="GO:0045597">
    <property type="term" value="P:positive regulation of cell differentiation"/>
    <property type="evidence" value="ECO:0007669"/>
    <property type="project" value="UniProtKB-ARBA"/>
</dbReference>
<evidence type="ECO:0000259" key="18">
    <source>
        <dbReference type="PROSITE" id="PS50026"/>
    </source>
</evidence>
<feature type="domain" description="Cadherin" evidence="19">
    <location>
        <begin position="1847"/>
        <end position="1947"/>
    </location>
</feature>
<keyword evidence="4" id="KW-0732">Signal</keyword>
<evidence type="ECO:0000256" key="1">
    <source>
        <dbReference type="ARBA" id="ARBA00004167"/>
    </source>
</evidence>
<feature type="domain" description="Cadherin" evidence="19">
    <location>
        <begin position="1219"/>
        <end position="1328"/>
    </location>
</feature>
<dbReference type="SMART" id="SM00179">
    <property type="entry name" value="EGF_CA"/>
    <property type="match status" value="3"/>
</dbReference>
<evidence type="ECO:0000256" key="10">
    <source>
        <dbReference type="ARBA" id="ARBA00023157"/>
    </source>
</evidence>
<dbReference type="GO" id="GO:0007156">
    <property type="term" value="P:homophilic cell adhesion via plasma membrane adhesion molecules"/>
    <property type="evidence" value="ECO:0007669"/>
    <property type="project" value="InterPro"/>
</dbReference>
<dbReference type="FunFam" id="2.60.40.60:FF:000021">
    <property type="entry name" value="FAT atypical cadherin 1"/>
    <property type="match status" value="1"/>
</dbReference>
<dbReference type="PROSITE" id="PS50025">
    <property type="entry name" value="LAM_G_DOMAIN"/>
    <property type="match status" value="1"/>
</dbReference>
<evidence type="ECO:0000256" key="16">
    <source>
        <dbReference type="SAM" id="Phobius"/>
    </source>
</evidence>
<dbReference type="SUPFAM" id="SSF49899">
    <property type="entry name" value="Concanavalin A-like lectins/glucanases"/>
    <property type="match status" value="1"/>
</dbReference>
<feature type="region of interest" description="Disordered" evidence="15">
    <location>
        <begin position="4031"/>
        <end position="4052"/>
    </location>
</feature>
<evidence type="ECO:0000256" key="5">
    <source>
        <dbReference type="ARBA" id="ARBA00022737"/>
    </source>
</evidence>
<keyword evidence="9 16" id="KW-0472">Membrane</keyword>
<dbReference type="GO" id="GO:0005886">
    <property type="term" value="C:plasma membrane"/>
    <property type="evidence" value="ECO:0007669"/>
    <property type="project" value="InterPro"/>
</dbReference>
<feature type="domain" description="Cadherin" evidence="19">
    <location>
        <begin position="1744"/>
        <end position="1846"/>
    </location>
</feature>
<dbReference type="CDD" id="cd00110">
    <property type="entry name" value="LamG"/>
    <property type="match status" value="1"/>
</dbReference>
<organism evidence="22">
    <name type="scientific">Enterobius vermicularis</name>
    <name type="common">Human pinworm</name>
    <dbReference type="NCBI Taxonomy" id="51028"/>
    <lineage>
        <taxon>Eukaryota</taxon>
        <taxon>Metazoa</taxon>
        <taxon>Ecdysozoa</taxon>
        <taxon>Nematoda</taxon>
        <taxon>Chromadorea</taxon>
        <taxon>Rhabditida</taxon>
        <taxon>Spirurina</taxon>
        <taxon>Oxyuridomorpha</taxon>
        <taxon>Oxyuroidea</taxon>
        <taxon>Oxyuridae</taxon>
        <taxon>Enterobius</taxon>
    </lineage>
</organism>
<feature type="domain" description="Cadherin" evidence="19">
    <location>
        <begin position="3087"/>
        <end position="3205"/>
    </location>
</feature>
<evidence type="ECO:0000313" key="20">
    <source>
        <dbReference type="EMBL" id="VDD86457.1"/>
    </source>
</evidence>
<dbReference type="PRINTS" id="PR00205">
    <property type="entry name" value="CADHERIN"/>
</dbReference>
<evidence type="ECO:0000256" key="14">
    <source>
        <dbReference type="PROSITE-ProRule" id="PRU00122"/>
    </source>
</evidence>
<evidence type="ECO:0000256" key="4">
    <source>
        <dbReference type="ARBA" id="ARBA00022729"/>
    </source>
</evidence>
<protein>
    <submittedName>
        <fullName evidence="22">Fat-like cadherin-related tumor suppressor homolog</fullName>
    </submittedName>
</protein>
<dbReference type="Gene3D" id="2.60.120.200">
    <property type="match status" value="1"/>
</dbReference>
<keyword evidence="7" id="KW-0130">Cell adhesion</keyword>
<dbReference type="FunFam" id="2.60.40.60:FF:000037">
    <property type="entry name" value="FAT atypical cadherin 1"/>
    <property type="match status" value="1"/>
</dbReference>
<dbReference type="FunFam" id="2.60.40.60:FF:000116">
    <property type="entry name" value="Dachsous cadherin-related 2"/>
    <property type="match status" value="1"/>
</dbReference>
<keyword evidence="21" id="KW-1185">Reference proteome</keyword>
<feature type="domain" description="Cadherin" evidence="19">
    <location>
        <begin position="805"/>
        <end position="912"/>
    </location>
</feature>
<dbReference type="FunFam" id="2.60.40.60:FF:000020">
    <property type="entry name" value="Dachsous cadherin-related 1b"/>
    <property type="match status" value="3"/>
</dbReference>
<evidence type="ECO:0000256" key="7">
    <source>
        <dbReference type="ARBA" id="ARBA00022889"/>
    </source>
</evidence>
<gene>
    <name evidence="20" type="ORF">EVEC_LOCUS1600</name>
</gene>
<dbReference type="Pfam" id="PF00028">
    <property type="entry name" value="Cadherin"/>
    <property type="match status" value="15"/>
</dbReference>
<dbReference type="Proteomes" id="UP000274131">
    <property type="component" value="Unassembled WGS sequence"/>
</dbReference>
<keyword evidence="6 12" id="KW-0106">Calcium</keyword>
<keyword evidence="11" id="KW-0325">Glycoprotein</keyword>
<feature type="compositionally biased region" description="Polar residues" evidence="15">
    <location>
        <begin position="4037"/>
        <end position="4052"/>
    </location>
</feature>
<sequence length="4322" mass="482057">MFTAPVYNLTIEENARGKEVYAIPNTSLRIGVPLPDKYSNVKFRIVEGEKTQFKAEARVVDNFVFLRLKYRQESVLNRELKDKYVFLIKATCKRKDASNLETTATVNLLVVDQNDANPIFEKETYSVQVLEKIKRLSNIVQVRASDADIDYNGQIYYSILNDVPEFTIDPITGWIKNVKQLLPGTYELSLLAEDRASRLYSNENRQDRSSSNGLNQAKALITVLKAETSLPKVRIEKRTIFASLYNSSQTAAIITTESQADEDLHLRLADDKFAPYFRLIKGQETDIWQLQSVPGHIPAKNWKASVIVSVDGEPSRSVTVDADVDVDEARTLKFPSSVLRFSVNESSPIGFLIGRINAVIKNGLPSDYQKLRYSFTSNNESVPFWVDEMYGYLRLKDWVDYEAKTFYKFGVKAELKEFNVKTVSTVEVSVKDSNDHSPLFAAKWVRGEPVVVYENMPLEKTVVKVEALDSDSGSNGLVQYMLINESNTPFTINSKTGEVVIVLNATDADSDYAGLVRYASLDKYFAVQPFTGEVIILRNLHDLFLEKKNDVKTVDYPLTVSAFDMGEPMKSTNKTLTVTVEACNNNAPKFEKPFYQVHLKEDSPIGTDIVVVKATDEDLGENGRVAYQLTGNSNYVKIDASSGILSVRDKFDRETKESHCFTVIAHDHGEPPRLGFVNVTVLLDDVNDNEPRCVTYSQRVQIPEDYPNGALITCIPVIDPDYGENGRVTYTLFASDLTSVIPFRIQPDTGCIFLNSKQPLDYETRAFYNLTVKVEDNGQPKLSSSCNLIVQLIDVNENLHPPVFSDFAYEFTASENVKSGTTVGKLEAEDPEKPDALLKYSIVDGDGVGYFSIDLKGVLRTTAVLDHEVDTSYWLAVKAEDDASVPLSSIVHVLVKVLDKNDHAPLPRSPIYFVSVPENSPDTVVAKIEAEDKDNIAKQKDYGLVYSIAGGDPQSFFSIDSYTGYLTTHSTRLLDREMQKEHTLIVKVCDQDEPQLCTSVPVVVSIEDRNDNPPVFKNQHYKFEVRSDVVGVLCRVFAVDLDEGENSRISYSLTGDPRCSIDSDGHISCNEGLSSKETVSLVVHATEVVAPYSNSTTRVTLIPVAKGSPKKKRNLKPRFINENLWKRLTVSDTDHVGDSIGRIEAEDPDGDKLWWTLYDGNLNNTFALRNDTGALFLTKPLDSVSVAVKFFSLKFMISDDEDIIIIEISRDVSKRPHFSATHYKIQISEKTAVGSLIHTVKATLGGNEPPARSTDRGITYSIKSVENTGAKDKIRIDPTTGNIFLTGTLDREVSREFSMIISARSGILSNYVMVTVAITGENVTAPKFLQNEYFVRVFSRTPLRSIITSVRAYDTDLGRDGVVVYSIAAGNEGGYFAIDRLSGEIMVAKSLLLSESIEAVLTIRATDESAFKLSDTCTVRIQTMLDELLLPSFQRPVYLVPVLKTAPVGSLLTVVGLESAVAGFHFSLEKSCDYLDVHPVSGAVYLEKGLNKKIGSGLLNCTVLARNTLGDQTSAQLILKVADVNEYAPFFNQSVYIGYVEERRPAGVMVVTEDGLPLKVRAHDDDVGLNGFINYRIVSPFEPYFMVDYVTGVIRTKAILDYEKVKRWSFYVQASDMGSKALSSSVPAMVTIVVGDVNDVPPRFGQKEIYADLVLPTLKGVKVAKLNAYDPDTVGTLKYFFSEGSQLFDLNTATGDVTVKAENSSQFMLSEYKIPIIVTDGIHKDSAVLVILVKSSLSQNLHFLQNEYQVSLTENEVSSVAQPLITVTAIGLAGDTVTYRILNPHPEFSIGFGSGQISWLGGAIDREVTPQINLLVEASSNGDKVEKAQKIVTINIEDVNDCEPVFINLPYIAAVPRNVNLGYKVMSIRAVDMDQDENGAVRYGLKGDVSFVKLNKYDGWITITESLSNSEISSFSFVVEASDQGTPNKSSTANVTIKVVDYYLPVFSRPVYRARIPEDSAKDSDVVVVKAVGSTGQRFGYMLESGDAMSQFYMDFLTGELKVRRSLDREAISSYNLSVTAVDIGKDNVFAQCVINIEVEDVNDNAPEFQHVVYRAHIKESASQGAEVLKVVAMDVDEGNSVITYSISGEDSSVFAIDSMTGQIFLTGNLDYEKQRKYKYTAKASDDGGLFSEAIVLIFVDDVNDNAPIVGRLSQVTINSDVSEGQFVMKLVATDVDTVANFPTSQRLSYSITDGDETLLHLNNTNGVITVARALTSKDLAVRNAHFNISVSDGIHTAYTELLVSFVEGFSHQPELKFERLSYEVTIRENRKIGIYLTTLKISDKARFVRYGLVNKNSEVPRPVQVDEKTGVVKSAMTFDYEAQNFYRVSVMAVDENNRRAFAFLLLHVTPENDNVPLFTLSKYELDVWNNIQEEEPVFIAYATDKDADDQVEYDLNIANELSGFVKIDIKHGTVSVKKLPSFHGKTMKFFVRATDLANPPHRSEAEVILNLISPDSSLLRFSNDQYMFNISEDVPLNTVVGRLEIRNEIQVSKFRFSLTEEQAGPDFPFYIESSTGNIIVSSPLSEKKMPVWRFMSRVAQANSPKSGSLALVTIFVNKSKKARAPYRAVSANLLVPEDTLLGASIDVFSVDETNLDSLISYSLEKSSSSEFFQIDAQSGILSLEKKLDRESQPEHSITVVASDERRVISKISVLVIVQDVNDSPPKFEPENYEFVVKKREAKKQYIGKLVVTDPDLPESNNMHLYIIEGNEDQMFHIDNDGSLYLLAFKAEAIPDRKNLTVMVSDGKFHSTTLVKVWFVEELRSFYCEDRIYKQDLPENATSGTVVTEGLRQIPDDFRFLLIEGDSSTLKVNKNGRTVLSKRLDRESSDQHKFILRGQGSGAICIWQIYLDVLDVNDETPVFEMSEYSLSVKENAMTSRNNRIFLTKFTVYDRDLGSGSKISFYFDEGFNNVIRETFHLNEKTGVLSLMKPLDRETEERYLFMVRAVDGGGKFSKGAVIKFYNNPKVTVVVADENDNEPQFEFTQYKFQMSESEMAGYKIGQVRAFDLDKNDHVRYNIEGSDIVKKHVVIDRSSGDIKLSAPIDYEITKHLSFAVSATDSGSPPLQSFCSVEIKILDTNDNPPKFGRSSYKTVVRESSPVGTRVMKMVATDADSEQYGRVTYRLSGGEGVFSISEDGWILVSGEVDREKPPTFISTSQLLSAMSFQQPAYRLHVIASDGGTPPLTSSTEVIISLEDVNDSPPIITPCNITVFVQENVEPGYILSKVTVTDEDASPNAGPFRLNIVGDGSESFSFDSEFNLIANSRLSFNRRKLYLLNVIAYDRGGLSTECPLTVHVKQESLHPPEIYPLKINMNIFMNEYLGGKIGAISAKDQDSFDLLHFYMGGDTTSSFRVIPGTGEIFANPGLTAGLYEFLVNVTDGKYIVKAPVSVIVHSITQSSLDHSVSVRFFNTTAEKFLGDYLPVLEKAFSYLGDFQVLSLQENHSGNDRGILWFENNWSELPNEGSVSYECLANFRSSRFQPRLRRNRSHRKDITWPSAILDVLIVVSNAVGYQKPDRISKVFSTILEDLPIFDELKINITTEVCNLHTCGEGECIGRLYLEESEFPYYTYNHEVFSAPRHERTFECICREGYGGQQCTERINRCSEDPCRSHESSLNAMMCVPLETPSGYECVCPPGRSGPYCETPSCDKDFTECSKYSEISVNGNAYFQILVTSSLEESLRLSFNLRTISSEAVIMYGAGENDFHSIEVQKGFVQYRWDCGAGVGVVNASSINISDGHWHNIEVYRYGRTARLKVDSVHYFQGFSPIGGEVLNLRQNAARLTFGGQVDFPSYDYNTKGYQRPVISKGMIGCFGLITIDSDDLPKTKQGLRLYNTQMGCAVLKKNPCLHNPCRNGGSCRPGSDNTFRCVCLGAFTGQYCDYLSPCRENPCENGGRCVEQGRGYYCECLQGFTGRNCQSIEPPTHILSEVKPAGLTWPQMFMSLIFVILFLFVLLLCFKCFICLNKIRKSPTKLGYKDGEQETQPFNPQQMGSFDSYPVTAPPPLPPPRHQFSNLQQAQLSGLPLVKVKPMHHEGTSRTGSRSPSVAESVHCQTRRISNSSFQRNRDFGRNCISSADELDQSSRFAILHYGKKIPEVDSEELSSSSSHARSMRDGAERRRKPRMRRSNRADLQRSLLLQNGRIMEEPHMLRAARAGCDHRASGSYRGSTGHCRERSQTSVTNLKNNCIAVGESVLAPRPDDDEYMTMHIPRGVPSQQSSLLETSDSEGRDEGQYIYPDQFRSSQRKPTPPVHGRRRQNGDATEDRNPVYDNPANETLLVKPSAKRKVNSVSSLKRPLSSPNLHGDLDHIDSENEISMELKAN</sequence>
<keyword evidence="2 13" id="KW-0245">EGF-like domain</keyword>
<dbReference type="InterPro" id="IPR002126">
    <property type="entry name" value="Cadherin-like_dom"/>
</dbReference>
<feature type="domain" description="Cadherin" evidence="19">
    <location>
        <begin position="1660"/>
        <end position="1743"/>
    </location>
</feature>
<dbReference type="PROSITE" id="PS01186">
    <property type="entry name" value="EGF_2"/>
    <property type="match status" value="1"/>
</dbReference>
<dbReference type="PROSITE" id="PS00022">
    <property type="entry name" value="EGF_1"/>
    <property type="match status" value="3"/>
</dbReference>
<feature type="compositionally biased region" description="Polar residues" evidence="15">
    <location>
        <begin position="4214"/>
        <end position="4223"/>
    </location>
</feature>
<feature type="domain" description="Cadherin" evidence="19">
    <location>
        <begin position="2150"/>
        <end position="2256"/>
    </location>
</feature>
<feature type="domain" description="Cadherin" evidence="19">
    <location>
        <begin position="1032"/>
        <end position="1119"/>
    </location>
</feature>
<feature type="region of interest" description="Disordered" evidence="15">
    <location>
        <begin position="4097"/>
        <end position="4131"/>
    </location>
</feature>
<feature type="disulfide bond" evidence="13">
    <location>
        <begin position="3871"/>
        <end position="3880"/>
    </location>
</feature>
<dbReference type="FunFam" id="2.10.25.10:FF:000012">
    <property type="entry name" value="Delta-like protein"/>
    <property type="match status" value="1"/>
</dbReference>
<dbReference type="GO" id="GO:0007163">
    <property type="term" value="P:establishment or maintenance of cell polarity"/>
    <property type="evidence" value="ECO:0007669"/>
    <property type="project" value="UniProtKB-ARBA"/>
</dbReference>
<evidence type="ECO:0000259" key="17">
    <source>
        <dbReference type="PROSITE" id="PS50025"/>
    </source>
</evidence>
<feature type="domain" description="Cadherin" evidence="19">
    <location>
        <begin position="908"/>
        <end position="1016"/>
    </location>
</feature>
<dbReference type="Pfam" id="PF00008">
    <property type="entry name" value="EGF"/>
    <property type="match status" value="1"/>
</dbReference>
<comment type="subcellular location">
    <subcellularLocation>
        <location evidence="1">Membrane</location>
        <topology evidence="1">Single-pass membrane protein</topology>
    </subcellularLocation>
</comment>
<evidence type="ECO:0000256" key="15">
    <source>
        <dbReference type="SAM" id="MobiDB-lite"/>
    </source>
</evidence>
<name>A0A158Q9F6_ENTVE</name>
<dbReference type="InterPro" id="IPR020894">
    <property type="entry name" value="Cadherin_CS"/>
</dbReference>
<feature type="compositionally biased region" description="Basic residues" evidence="15">
    <location>
        <begin position="4118"/>
        <end position="4127"/>
    </location>
</feature>
<dbReference type="SUPFAM" id="SSF49313">
    <property type="entry name" value="Cadherin-like"/>
    <property type="match status" value="29"/>
</dbReference>
<feature type="domain" description="Cadherin" evidence="19">
    <location>
        <begin position="1948"/>
        <end position="2049"/>
    </location>
</feature>
<dbReference type="EMBL" id="UXUI01007236">
    <property type="protein sequence ID" value="VDD86457.1"/>
    <property type="molecule type" value="Genomic_DNA"/>
</dbReference>
<feature type="domain" description="Cadherin" evidence="19">
    <location>
        <begin position="2568"/>
        <end position="2668"/>
    </location>
</feature>
<dbReference type="CDD" id="cd00054">
    <property type="entry name" value="EGF_CA"/>
    <property type="match status" value="3"/>
</dbReference>
<feature type="domain" description="Cadherin" evidence="19">
    <location>
        <begin position="1434"/>
        <end position="1531"/>
    </location>
</feature>
<dbReference type="OrthoDB" id="5855789at2759"/>
<dbReference type="InterPro" id="IPR001881">
    <property type="entry name" value="EGF-like_Ca-bd_dom"/>
</dbReference>
<keyword evidence="10 13" id="KW-1015">Disulfide bond</keyword>
<dbReference type="Gene3D" id="2.60.40.60">
    <property type="entry name" value="Cadherins"/>
    <property type="match status" value="31"/>
</dbReference>
<feature type="compositionally biased region" description="Polar residues" evidence="15">
    <location>
        <begin position="3982"/>
        <end position="3993"/>
    </location>
</feature>
<dbReference type="Pfam" id="PF00054">
    <property type="entry name" value="Laminin_G_1"/>
    <property type="match status" value="1"/>
</dbReference>
<feature type="domain" description="Laminin G" evidence="17">
    <location>
        <begin position="3659"/>
        <end position="3840"/>
    </location>
</feature>
<dbReference type="GO" id="GO:0007411">
    <property type="term" value="P:axon guidance"/>
    <property type="evidence" value="ECO:0007669"/>
    <property type="project" value="UniProtKB-ARBA"/>
</dbReference>
<feature type="domain" description="Cadherin" evidence="19">
    <location>
        <begin position="694"/>
        <end position="804"/>
    </location>
</feature>
<reference evidence="20 21" key="2">
    <citation type="submission" date="2018-10" db="EMBL/GenBank/DDBJ databases">
        <authorList>
            <consortium name="Pathogen Informatics"/>
        </authorList>
    </citation>
    <scope>NUCLEOTIDE SEQUENCE [LARGE SCALE GENOMIC DNA]</scope>
</reference>
<keyword evidence="5" id="KW-0677">Repeat</keyword>
<feature type="domain" description="Cadherin" evidence="19">
    <location>
        <begin position="2983"/>
        <end position="3086"/>
    </location>
</feature>
<feature type="domain" description="Cadherin" evidence="19">
    <location>
        <begin position="2864"/>
        <end position="2982"/>
    </location>
</feature>
<feature type="domain" description="EGF-like" evidence="18">
    <location>
        <begin position="3882"/>
        <end position="3918"/>
    </location>
</feature>
<evidence type="ECO:0000256" key="8">
    <source>
        <dbReference type="ARBA" id="ARBA00022989"/>
    </source>
</evidence>
<feature type="domain" description="Cadherin" evidence="19">
    <location>
        <begin position="2259"/>
        <end position="2359"/>
    </location>
</feature>
<dbReference type="GO" id="GO:0005911">
    <property type="term" value="C:cell-cell junction"/>
    <property type="evidence" value="ECO:0007669"/>
    <property type="project" value="TreeGrafter"/>
</dbReference>
<dbReference type="InterPro" id="IPR001791">
    <property type="entry name" value="Laminin_G"/>
</dbReference>
<feature type="domain" description="EGF-like" evidence="18">
    <location>
        <begin position="3606"/>
        <end position="3645"/>
    </location>
</feature>
<evidence type="ECO:0000256" key="12">
    <source>
        <dbReference type="PROSITE-ProRule" id="PRU00043"/>
    </source>
</evidence>
<feature type="domain" description="EGF-like" evidence="18">
    <location>
        <begin position="3844"/>
        <end position="3881"/>
    </location>
</feature>
<dbReference type="InterPro" id="IPR015919">
    <property type="entry name" value="Cadherin-like_sf"/>
</dbReference>